<evidence type="ECO:0000313" key="10">
    <source>
        <dbReference type="Proteomes" id="UP000229498"/>
    </source>
</evidence>
<proteinExistence type="inferred from homology"/>
<reference evidence="9 10" key="1">
    <citation type="submission" date="2017-11" db="EMBL/GenBank/DDBJ databases">
        <title>Draft genome sequence of Rhizobiales bacterium SY3-13.</title>
        <authorList>
            <person name="Sun C."/>
        </authorList>
    </citation>
    <scope>NUCLEOTIDE SEQUENCE [LARGE SCALE GENOMIC DNA]</scope>
    <source>
        <strain evidence="9 10">SY3-13</strain>
    </source>
</reference>
<dbReference type="InterPro" id="IPR006059">
    <property type="entry name" value="SBP"/>
</dbReference>
<accession>A0A2M9G1X0</accession>
<dbReference type="Pfam" id="PF13416">
    <property type="entry name" value="SBP_bac_8"/>
    <property type="match status" value="1"/>
</dbReference>
<comment type="subunit">
    <text evidence="3">The complex is composed of two ATP-binding proteins (UgpC), two transmembrane proteins (UgpA and UgpE) and a solute-binding protein (UgpB).</text>
</comment>
<evidence type="ECO:0000256" key="6">
    <source>
        <dbReference type="ARBA" id="ARBA00022729"/>
    </source>
</evidence>
<dbReference type="InterPro" id="IPR050490">
    <property type="entry name" value="Bact_solute-bd_prot1"/>
</dbReference>
<evidence type="ECO:0000256" key="5">
    <source>
        <dbReference type="ARBA" id="ARBA00022448"/>
    </source>
</evidence>
<keyword evidence="10" id="KW-1185">Reference proteome</keyword>
<sequence>MMKRIGAIAAAAMVFAGTAQAAAEIEWWHAMGGKLGEKVEEIAQKFNASQDQFSVKPVYKGNYTETMTAAIAAFRAGEQPHVVQVFEVGTASMMAAKGAVYPVHELMADAGEAFDQAAYLPAVISYYTTPDGKLLSLPFNSSTPVLWYNKDLLDKAGVAEVPSTWGGIYHAAGKLQEAGHKCAVSFGWQSWVMIENMSAWHDLPIGTKANGFEGTDTEFTFNNPTITGLLQRLRDSMADGTFKYGGRRGESLPLFTTGECAMWMNSSAYYASIKDQAEFAFGQAMLPYSAAVVDKPQNSIIGGATLWVLRGHESEEYKGVAKFFKFMSSAEIQADWHQSTGYVPITTAAYELSKEQGYYAENQGTDTAIKQLSLNEPTANSKGLRFGNFVQIRDVINEEMEAIWAGQKDAKTALDDAKRRGDELLRKFERTN</sequence>
<name>A0A2M9G1X0_9PROT</name>
<comment type="subcellular location">
    <subcellularLocation>
        <location evidence="1">Periplasm</location>
    </subcellularLocation>
</comment>
<comment type="function">
    <text evidence="7">Part of the ABC transporter complex UgpBAEC involved in sn-glycerol-3-phosphate (G3P) import. Binds G3P.</text>
</comment>
<feature type="signal peptide" evidence="8">
    <location>
        <begin position="1"/>
        <end position="21"/>
    </location>
</feature>
<dbReference type="Proteomes" id="UP000229498">
    <property type="component" value="Unassembled WGS sequence"/>
</dbReference>
<keyword evidence="6 8" id="KW-0732">Signal</keyword>
<evidence type="ECO:0000256" key="2">
    <source>
        <dbReference type="ARBA" id="ARBA00008520"/>
    </source>
</evidence>
<protein>
    <recommendedName>
        <fullName evidence="4">sn-glycerol-3-phosphate-binding periplasmic protein UgpB</fullName>
    </recommendedName>
</protein>
<evidence type="ECO:0000313" key="9">
    <source>
        <dbReference type="EMBL" id="PJK29664.1"/>
    </source>
</evidence>
<evidence type="ECO:0000256" key="8">
    <source>
        <dbReference type="SAM" id="SignalP"/>
    </source>
</evidence>
<dbReference type="GO" id="GO:0042597">
    <property type="term" value="C:periplasmic space"/>
    <property type="evidence" value="ECO:0007669"/>
    <property type="project" value="UniProtKB-SubCell"/>
</dbReference>
<keyword evidence="5" id="KW-0813">Transport</keyword>
<dbReference type="RefSeq" id="WP_109793689.1">
    <property type="nucleotide sequence ID" value="NZ_PHIG01000032.1"/>
</dbReference>
<dbReference type="NCBIfam" id="NF008211">
    <property type="entry name" value="PRK10974.1"/>
    <property type="match status" value="1"/>
</dbReference>
<evidence type="ECO:0000256" key="4">
    <source>
        <dbReference type="ARBA" id="ARBA00017470"/>
    </source>
</evidence>
<evidence type="ECO:0000256" key="1">
    <source>
        <dbReference type="ARBA" id="ARBA00004418"/>
    </source>
</evidence>
<feature type="chain" id="PRO_5014825325" description="sn-glycerol-3-phosphate-binding periplasmic protein UgpB" evidence="8">
    <location>
        <begin position="22"/>
        <end position="432"/>
    </location>
</feature>
<dbReference type="Gene3D" id="3.40.190.10">
    <property type="entry name" value="Periplasmic binding protein-like II"/>
    <property type="match status" value="2"/>
</dbReference>
<dbReference type="OrthoDB" id="9762335at2"/>
<organism evidence="9 10">
    <name type="scientific">Minwuia thermotolerans</name>
    <dbReference type="NCBI Taxonomy" id="2056226"/>
    <lineage>
        <taxon>Bacteria</taxon>
        <taxon>Pseudomonadati</taxon>
        <taxon>Pseudomonadota</taxon>
        <taxon>Alphaproteobacteria</taxon>
        <taxon>Minwuiales</taxon>
        <taxon>Minwuiaceae</taxon>
        <taxon>Minwuia</taxon>
    </lineage>
</organism>
<evidence type="ECO:0000256" key="7">
    <source>
        <dbReference type="ARBA" id="ARBA00034473"/>
    </source>
</evidence>
<comment type="similarity">
    <text evidence="2">Belongs to the bacterial solute-binding protein 1 family.</text>
</comment>
<dbReference type="PANTHER" id="PTHR43649:SF31">
    <property type="entry name" value="SN-GLYCEROL-3-PHOSPHATE-BINDING PERIPLASMIC PROTEIN UGPB"/>
    <property type="match status" value="1"/>
</dbReference>
<evidence type="ECO:0000256" key="3">
    <source>
        <dbReference type="ARBA" id="ARBA00011557"/>
    </source>
</evidence>
<dbReference type="AlphaFoldDB" id="A0A2M9G1X0"/>
<dbReference type="PANTHER" id="PTHR43649">
    <property type="entry name" value="ARABINOSE-BINDING PROTEIN-RELATED"/>
    <property type="match status" value="1"/>
</dbReference>
<dbReference type="EMBL" id="PHIG01000032">
    <property type="protein sequence ID" value="PJK29664.1"/>
    <property type="molecule type" value="Genomic_DNA"/>
</dbReference>
<dbReference type="CDD" id="cd14748">
    <property type="entry name" value="PBP2_UgpB"/>
    <property type="match status" value="1"/>
</dbReference>
<comment type="caution">
    <text evidence="9">The sequence shown here is derived from an EMBL/GenBank/DDBJ whole genome shotgun (WGS) entry which is preliminary data.</text>
</comment>
<gene>
    <name evidence="9" type="ORF">CVT23_11510</name>
</gene>
<dbReference type="SUPFAM" id="SSF53850">
    <property type="entry name" value="Periplasmic binding protein-like II"/>
    <property type="match status" value="1"/>
</dbReference>